<evidence type="ECO:0000313" key="9">
    <source>
        <dbReference type="RefSeq" id="XP_022727008.1"/>
    </source>
</evidence>
<dbReference type="SMART" id="SM00721">
    <property type="entry name" value="BAR"/>
    <property type="match status" value="1"/>
</dbReference>
<dbReference type="GO" id="GO:0008270">
    <property type="term" value="F:zinc ion binding"/>
    <property type="evidence" value="ECO:0007669"/>
    <property type="project" value="UniProtKB-KW"/>
</dbReference>
<dbReference type="InterPro" id="IPR045258">
    <property type="entry name" value="ACAP1/2/3-like"/>
</dbReference>
<dbReference type="InterPro" id="IPR011993">
    <property type="entry name" value="PH-like_dom_sf"/>
</dbReference>
<dbReference type="Pfam" id="PF00169">
    <property type="entry name" value="PH"/>
    <property type="match status" value="1"/>
</dbReference>
<dbReference type="Pfam" id="PF16746">
    <property type="entry name" value="BAR_3"/>
    <property type="match status" value="1"/>
</dbReference>
<dbReference type="RefSeq" id="XP_022727008.1">
    <property type="nucleotide sequence ID" value="XM_022871273.1"/>
</dbReference>
<dbReference type="PRINTS" id="PR00405">
    <property type="entry name" value="REVINTRACTNG"/>
</dbReference>
<sequence length="712" mass="79888">MAAFIELEDSPMFQKQICSLQYTADELKDRCQTLYEGSKKFMTALGEAYNGDNSFADSLEASGGGQDDPISVSIGGPIMTKFINAFRELAGYKELLRSQVEHVLVDRLMHFMTVDLQDAKESRRRFDKAINTYDQAREKFVSLKKNTRGDIVAELEEDLQNSKSAFERSRFNLVNALMNIEAKKKSEFLESISAIMDAHLRYFKLGYDLLSQLEPFIHQVLTYAQQSKELAKAEQDRLEKRIQEFRTQSEIDTLRASTNKEPSTSTGGIHVIGMSSDKNIEAIMQSSTNGEVQTIKQGYLIKRSSSLRGDWKRRFFVLNSQGTLYYYMNKGTKMGSHHQYTGSAEQNSGVFARFRARHNRSSSFNEETLGCHIIDLCTSTIKMDAKDTDLRLCFRIISPLKTYTLQAENGADRMDWVNKITAVITSLLNSHILQQHVENNAYARRASSNARSPNSLGTLEIDQIGNRAEPVSVVLKEIPGNDVCAECSASGPDWASLNLGILLCIECSGVHRNLGVHISKYVDKLLIIRDAMQPRVPSNSTDIWQAVKTDNLREVYHLIAISDTNIVNTTFDGVFSIELYHLVVDAQDSSLDSHKEERKQYDPSACQRIKDSNDPGNCLQGCSLLHLACHCGNPVMLELLLQFGADINKCDFHGRTPLHHCISLGNNTLAKYLLRRGARSSIKDGAGFSALERAMEKGAITDEELFILLTES</sequence>
<dbReference type="SUPFAM" id="SSF57863">
    <property type="entry name" value="ArfGap/RecO-like zinc finger"/>
    <property type="match status" value="1"/>
</dbReference>
<proteinExistence type="predicted"/>
<organism evidence="8 9">
    <name type="scientific">Durio zibethinus</name>
    <name type="common">Durian</name>
    <dbReference type="NCBI Taxonomy" id="66656"/>
    <lineage>
        <taxon>Eukaryota</taxon>
        <taxon>Viridiplantae</taxon>
        <taxon>Streptophyta</taxon>
        <taxon>Embryophyta</taxon>
        <taxon>Tracheophyta</taxon>
        <taxon>Spermatophyta</taxon>
        <taxon>Magnoliopsida</taxon>
        <taxon>eudicotyledons</taxon>
        <taxon>Gunneridae</taxon>
        <taxon>Pentapetalae</taxon>
        <taxon>rosids</taxon>
        <taxon>malvids</taxon>
        <taxon>Malvales</taxon>
        <taxon>Malvaceae</taxon>
        <taxon>Helicteroideae</taxon>
        <taxon>Durio</taxon>
    </lineage>
</organism>
<dbReference type="InterPro" id="IPR001849">
    <property type="entry name" value="PH_domain"/>
</dbReference>
<dbReference type="InterPro" id="IPR027267">
    <property type="entry name" value="AH/BAR_dom_sf"/>
</dbReference>
<dbReference type="Gene3D" id="1.20.1270.60">
    <property type="entry name" value="Arfaptin homology (AH) domain/BAR domain"/>
    <property type="match status" value="1"/>
</dbReference>
<keyword evidence="1" id="KW-0479">Metal-binding</keyword>
<dbReference type="SMART" id="SM00233">
    <property type="entry name" value="PH"/>
    <property type="match status" value="1"/>
</dbReference>
<dbReference type="Pfam" id="PF01412">
    <property type="entry name" value="ArfGap"/>
    <property type="match status" value="1"/>
</dbReference>
<dbReference type="InterPro" id="IPR002110">
    <property type="entry name" value="Ankyrin_rpt"/>
</dbReference>
<evidence type="ECO:0000256" key="3">
    <source>
        <dbReference type="ARBA" id="ARBA00022833"/>
    </source>
</evidence>
<dbReference type="InterPro" id="IPR004148">
    <property type="entry name" value="BAR_dom"/>
</dbReference>
<dbReference type="GeneID" id="111282952"/>
<keyword evidence="4" id="KW-0040">ANK repeat</keyword>
<dbReference type="SMART" id="SM00248">
    <property type="entry name" value="ANK"/>
    <property type="match status" value="2"/>
</dbReference>
<dbReference type="PROSITE" id="PS50297">
    <property type="entry name" value="ANK_REP_REGION"/>
    <property type="match status" value="2"/>
</dbReference>
<gene>
    <name evidence="9" type="primary">LOC111282952</name>
</gene>
<feature type="domain" description="PH" evidence="6">
    <location>
        <begin position="293"/>
        <end position="425"/>
    </location>
</feature>
<evidence type="ECO:0000256" key="5">
    <source>
        <dbReference type="PROSITE-ProRule" id="PRU00288"/>
    </source>
</evidence>
<dbReference type="Pfam" id="PF12796">
    <property type="entry name" value="Ank_2"/>
    <property type="match status" value="1"/>
</dbReference>
<dbReference type="SUPFAM" id="SSF103657">
    <property type="entry name" value="BAR/IMD domain-like"/>
    <property type="match status" value="1"/>
</dbReference>
<name>A0A6P5XFH7_DURZI</name>
<dbReference type="PROSITE" id="PS50115">
    <property type="entry name" value="ARFGAP"/>
    <property type="match status" value="1"/>
</dbReference>
<evidence type="ECO:0000259" key="7">
    <source>
        <dbReference type="PROSITE" id="PS50115"/>
    </source>
</evidence>
<dbReference type="AlphaFoldDB" id="A0A6P5XFH7"/>
<dbReference type="PANTHER" id="PTHR23180">
    <property type="entry name" value="CENTAURIN/ARF"/>
    <property type="match status" value="1"/>
</dbReference>
<dbReference type="Gene3D" id="1.10.220.150">
    <property type="entry name" value="Arf GTPase activating protein"/>
    <property type="match status" value="1"/>
</dbReference>
<dbReference type="Gene3D" id="2.30.29.30">
    <property type="entry name" value="Pleckstrin-homology domain (PH domain)/Phosphotyrosine-binding domain (PTB)"/>
    <property type="match status" value="1"/>
</dbReference>
<dbReference type="InterPro" id="IPR035670">
    <property type="entry name" value="AGD1/2/3/4_BAR_plant"/>
</dbReference>
<keyword evidence="3" id="KW-0862">Zinc</keyword>
<dbReference type="InterPro" id="IPR001164">
    <property type="entry name" value="ArfGAP_dom"/>
</dbReference>
<dbReference type="PANTHER" id="PTHR23180:SF244">
    <property type="entry name" value="ADP-RIBOSYLATION FACTOR GTPASE-ACTIVATING PROTEIN AGD2"/>
    <property type="match status" value="1"/>
</dbReference>
<reference evidence="9" key="1">
    <citation type="submission" date="2025-08" db="UniProtKB">
        <authorList>
            <consortium name="RefSeq"/>
        </authorList>
    </citation>
    <scope>IDENTIFICATION</scope>
    <source>
        <tissue evidence="9">Fruit stalk</tissue>
    </source>
</reference>
<dbReference type="SUPFAM" id="SSF50729">
    <property type="entry name" value="PH domain-like"/>
    <property type="match status" value="1"/>
</dbReference>
<dbReference type="InterPro" id="IPR036770">
    <property type="entry name" value="Ankyrin_rpt-contain_sf"/>
</dbReference>
<keyword evidence="8" id="KW-1185">Reference proteome</keyword>
<dbReference type="PROSITE" id="PS50003">
    <property type="entry name" value="PH_DOMAIN"/>
    <property type="match status" value="1"/>
</dbReference>
<evidence type="ECO:0000256" key="1">
    <source>
        <dbReference type="ARBA" id="ARBA00022723"/>
    </source>
</evidence>
<feature type="repeat" description="ANK" evidence="4">
    <location>
        <begin position="653"/>
        <end position="685"/>
    </location>
</feature>
<feature type="domain" description="Arf-GAP" evidence="7">
    <location>
        <begin position="469"/>
        <end position="545"/>
    </location>
</feature>
<dbReference type="SMART" id="SM00105">
    <property type="entry name" value="ArfGap"/>
    <property type="match status" value="1"/>
</dbReference>
<evidence type="ECO:0000313" key="8">
    <source>
        <dbReference type="Proteomes" id="UP000515121"/>
    </source>
</evidence>
<dbReference type="SUPFAM" id="SSF48403">
    <property type="entry name" value="Ankyrin repeat"/>
    <property type="match status" value="1"/>
</dbReference>
<evidence type="ECO:0000256" key="4">
    <source>
        <dbReference type="PROSITE-ProRule" id="PRU00023"/>
    </source>
</evidence>
<keyword evidence="2 5" id="KW-0863">Zinc-finger</keyword>
<feature type="repeat" description="ANK" evidence="4">
    <location>
        <begin position="620"/>
        <end position="652"/>
    </location>
</feature>
<dbReference type="CDD" id="cd07606">
    <property type="entry name" value="BAR_SFC_plant"/>
    <property type="match status" value="1"/>
</dbReference>
<dbReference type="CDD" id="cd13250">
    <property type="entry name" value="PH_ACAP"/>
    <property type="match status" value="1"/>
</dbReference>
<evidence type="ECO:0000256" key="2">
    <source>
        <dbReference type="ARBA" id="ARBA00022771"/>
    </source>
</evidence>
<dbReference type="GO" id="GO:0005737">
    <property type="term" value="C:cytoplasm"/>
    <property type="evidence" value="ECO:0007669"/>
    <property type="project" value="InterPro"/>
</dbReference>
<evidence type="ECO:0000259" key="6">
    <source>
        <dbReference type="PROSITE" id="PS50003"/>
    </source>
</evidence>
<dbReference type="InterPro" id="IPR038508">
    <property type="entry name" value="ArfGAP_dom_sf"/>
</dbReference>
<dbReference type="Gene3D" id="1.25.40.20">
    <property type="entry name" value="Ankyrin repeat-containing domain"/>
    <property type="match status" value="1"/>
</dbReference>
<dbReference type="Proteomes" id="UP000515121">
    <property type="component" value="Unplaced"/>
</dbReference>
<dbReference type="PROSITE" id="PS50088">
    <property type="entry name" value="ANK_REPEAT"/>
    <property type="match status" value="2"/>
</dbReference>
<accession>A0A6P5XFH7</accession>
<dbReference type="InterPro" id="IPR037278">
    <property type="entry name" value="ARFGAP/RecO"/>
</dbReference>
<dbReference type="GO" id="GO:0005096">
    <property type="term" value="F:GTPase activator activity"/>
    <property type="evidence" value="ECO:0007669"/>
    <property type="project" value="InterPro"/>
</dbReference>
<protein>
    <submittedName>
        <fullName evidence="9">ADP-ribosylation factor GTPase-activating protein AGD4-like isoform X4</fullName>
    </submittedName>
</protein>